<sequence>MPASLFELSALQELSGENNALVGFGTEDTAGGLKQLKKLVLNHNSISALPDSLFSRTELNKLEIEHNPLAWDELKKLPSYDQWRERQRINIDKQMQGGLVVELNK</sequence>
<accession>A0A7S4FR63</accession>
<dbReference type="InterPro" id="IPR032675">
    <property type="entry name" value="LRR_dom_sf"/>
</dbReference>
<evidence type="ECO:0000313" key="3">
    <source>
        <dbReference type="EMBL" id="CAE0808187.1"/>
    </source>
</evidence>
<dbReference type="EMBL" id="HBJA01054419">
    <property type="protein sequence ID" value="CAE0808187.1"/>
    <property type="molecule type" value="Transcribed_RNA"/>
</dbReference>
<keyword evidence="2" id="KW-0677">Repeat</keyword>
<dbReference type="PROSITE" id="PS51450">
    <property type="entry name" value="LRR"/>
    <property type="match status" value="1"/>
</dbReference>
<protein>
    <submittedName>
        <fullName evidence="3">Uncharacterized protein</fullName>
    </submittedName>
</protein>
<evidence type="ECO:0000256" key="1">
    <source>
        <dbReference type="ARBA" id="ARBA00022614"/>
    </source>
</evidence>
<proteinExistence type="predicted"/>
<keyword evidence="1" id="KW-0433">Leucine-rich repeat</keyword>
<evidence type="ECO:0000256" key="2">
    <source>
        <dbReference type="ARBA" id="ARBA00022737"/>
    </source>
</evidence>
<dbReference type="SMART" id="SM00369">
    <property type="entry name" value="LRR_TYP"/>
    <property type="match status" value="1"/>
</dbReference>
<dbReference type="Gene3D" id="3.80.10.10">
    <property type="entry name" value="Ribonuclease Inhibitor"/>
    <property type="match status" value="1"/>
</dbReference>
<name>A0A7S4FR63_9EUGL</name>
<dbReference type="SUPFAM" id="SSF52058">
    <property type="entry name" value="L domain-like"/>
    <property type="match status" value="1"/>
</dbReference>
<dbReference type="InterPro" id="IPR001611">
    <property type="entry name" value="Leu-rich_rpt"/>
</dbReference>
<gene>
    <name evidence="3" type="ORF">EGYM00163_LOCUS19317</name>
</gene>
<reference evidence="3" key="1">
    <citation type="submission" date="2021-01" db="EMBL/GenBank/DDBJ databases">
        <authorList>
            <person name="Corre E."/>
            <person name="Pelletier E."/>
            <person name="Niang G."/>
            <person name="Scheremetjew M."/>
            <person name="Finn R."/>
            <person name="Kale V."/>
            <person name="Holt S."/>
            <person name="Cochrane G."/>
            <person name="Meng A."/>
            <person name="Brown T."/>
            <person name="Cohen L."/>
        </authorList>
    </citation>
    <scope>NUCLEOTIDE SEQUENCE</scope>
    <source>
        <strain evidence="3">CCMP1594</strain>
    </source>
</reference>
<dbReference type="AlphaFoldDB" id="A0A7S4FR63"/>
<dbReference type="InterPro" id="IPR003591">
    <property type="entry name" value="Leu-rich_rpt_typical-subtyp"/>
</dbReference>
<organism evidence="3">
    <name type="scientific">Eutreptiella gymnastica</name>
    <dbReference type="NCBI Taxonomy" id="73025"/>
    <lineage>
        <taxon>Eukaryota</taxon>
        <taxon>Discoba</taxon>
        <taxon>Euglenozoa</taxon>
        <taxon>Euglenida</taxon>
        <taxon>Spirocuta</taxon>
        <taxon>Euglenophyceae</taxon>
        <taxon>Eutreptiales</taxon>
        <taxon>Eutreptiaceae</taxon>
        <taxon>Eutreptiella</taxon>
    </lineage>
</organism>